<evidence type="ECO:0000313" key="3">
    <source>
        <dbReference type="Proteomes" id="UP000747542"/>
    </source>
</evidence>
<dbReference type="AlphaFoldDB" id="A0A8J5TMP4"/>
<feature type="compositionally biased region" description="Basic and acidic residues" evidence="1">
    <location>
        <begin position="216"/>
        <end position="234"/>
    </location>
</feature>
<reference evidence="2" key="1">
    <citation type="journal article" date="2021" name="Sci. Adv.">
        <title>The American lobster genome reveals insights on longevity, neural, and immune adaptations.</title>
        <authorList>
            <person name="Polinski J.M."/>
            <person name="Zimin A.V."/>
            <person name="Clark K.F."/>
            <person name="Kohn A.B."/>
            <person name="Sadowski N."/>
            <person name="Timp W."/>
            <person name="Ptitsyn A."/>
            <person name="Khanna P."/>
            <person name="Romanova D.Y."/>
            <person name="Williams P."/>
            <person name="Greenwood S.J."/>
            <person name="Moroz L.L."/>
            <person name="Walt D.R."/>
            <person name="Bodnar A.G."/>
        </authorList>
    </citation>
    <scope>NUCLEOTIDE SEQUENCE</scope>
    <source>
        <strain evidence="2">GMGI-L3</strain>
    </source>
</reference>
<accession>A0A8J5TMP4</accession>
<dbReference type="InterPro" id="IPR017248">
    <property type="entry name" value="HAX-1"/>
</dbReference>
<dbReference type="GO" id="GO:0043066">
    <property type="term" value="P:negative regulation of apoptotic process"/>
    <property type="evidence" value="ECO:0007669"/>
    <property type="project" value="InterPro"/>
</dbReference>
<dbReference type="GO" id="GO:0005739">
    <property type="term" value="C:mitochondrion"/>
    <property type="evidence" value="ECO:0007669"/>
    <property type="project" value="TreeGrafter"/>
</dbReference>
<sequence>MDWLRRFIGFHDRSQQDANPLRNPTWEEIRRSEGTPPSAGPFVGGDDDFTPFKDFESSYSSLFNEMDNMLRQFNMMMEDFQRHPGQVITKLPAIDEDPSDHKSPRDFLLKEPDSEPSEDSNNPPDGHTPHHPYSPYFGPTHPYSGPADDDDDGENDGYHDEFHRFGGGFGIQVFDPHRMIDDFFKDFGGWNFGEMQPFGENPDSHALPGPGTDSGGHSRDSLIKKEDTDLDDRITGGLSQLLKEEKGPSYSYDAPPTSPDSSVPNVIQPETDRSQPGIRGSYRSTSIVRIRRSDGTIEETKRYTDSSGREEVIVTHSQPDNGSGSGPLQQPGELEGANSHDGYWPFIFSKIFTR</sequence>
<protein>
    <submittedName>
        <fullName evidence="2">HCLS1-associated protein X-1-like</fullName>
    </submittedName>
</protein>
<feature type="region of interest" description="Disordered" evidence="1">
    <location>
        <begin position="92"/>
        <end position="161"/>
    </location>
</feature>
<gene>
    <name evidence="2" type="primary">Hax1-L</name>
    <name evidence="2" type="ORF">Hamer_G001516</name>
</gene>
<evidence type="ECO:0000256" key="1">
    <source>
        <dbReference type="SAM" id="MobiDB-lite"/>
    </source>
</evidence>
<comment type="caution">
    <text evidence="2">The sequence shown here is derived from an EMBL/GenBank/DDBJ whole genome shotgun (WGS) entry which is preliminary data.</text>
</comment>
<dbReference type="GO" id="GO:0016529">
    <property type="term" value="C:sarcoplasmic reticulum"/>
    <property type="evidence" value="ECO:0007669"/>
    <property type="project" value="TreeGrafter"/>
</dbReference>
<dbReference type="Proteomes" id="UP000747542">
    <property type="component" value="Unassembled WGS sequence"/>
</dbReference>
<dbReference type="EMBL" id="JAHLQT010006108">
    <property type="protein sequence ID" value="KAG7175428.1"/>
    <property type="molecule type" value="Genomic_DNA"/>
</dbReference>
<name>A0A8J5TMP4_HOMAM</name>
<feature type="compositionally biased region" description="Basic and acidic residues" evidence="1">
    <location>
        <begin position="291"/>
        <end position="313"/>
    </location>
</feature>
<keyword evidence="3" id="KW-1185">Reference proteome</keyword>
<dbReference type="GO" id="GO:0030136">
    <property type="term" value="C:clathrin-coated vesicle"/>
    <property type="evidence" value="ECO:0007669"/>
    <property type="project" value="TreeGrafter"/>
</dbReference>
<proteinExistence type="predicted"/>
<evidence type="ECO:0000313" key="2">
    <source>
        <dbReference type="EMBL" id="KAG7175428.1"/>
    </source>
</evidence>
<dbReference type="OrthoDB" id="6372179at2759"/>
<feature type="region of interest" description="Disordered" evidence="1">
    <location>
        <begin position="194"/>
        <end position="342"/>
    </location>
</feature>
<organism evidence="2 3">
    <name type="scientific">Homarus americanus</name>
    <name type="common">American lobster</name>
    <dbReference type="NCBI Taxonomy" id="6706"/>
    <lineage>
        <taxon>Eukaryota</taxon>
        <taxon>Metazoa</taxon>
        <taxon>Ecdysozoa</taxon>
        <taxon>Arthropoda</taxon>
        <taxon>Crustacea</taxon>
        <taxon>Multicrustacea</taxon>
        <taxon>Malacostraca</taxon>
        <taxon>Eumalacostraca</taxon>
        <taxon>Eucarida</taxon>
        <taxon>Decapoda</taxon>
        <taxon>Pleocyemata</taxon>
        <taxon>Astacidea</taxon>
        <taxon>Nephropoidea</taxon>
        <taxon>Nephropidae</taxon>
        <taxon>Homarus</taxon>
    </lineage>
</organism>
<dbReference type="PANTHER" id="PTHR14938:SF2">
    <property type="entry name" value="HCLS1-ASSOCIATED PROTEIN X-1"/>
    <property type="match status" value="1"/>
</dbReference>
<feature type="compositionally biased region" description="Basic and acidic residues" evidence="1">
    <location>
        <begin position="99"/>
        <end position="113"/>
    </location>
</feature>
<dbReference type="GO" id="GO:0016324">
    <property type="term" value="C:apical plasma membrane"/>
    <property type="evidence" value="ECO:0007669"/>
    <property type="project" value="TreeGrafter"/>
</dbReference>
<feature type="compositionally biased region" description="Polar residues" evidence="1">
    <location>
        <begin position="315"/>
        <end position="328"/>
    </location>
</feature>
<dbReference type="GO" id="GO:0030833">
    <property type="term" value="P:regulation of actin filament polymerization"/>
    <property type="evidence" value="ECO:0007669"/>
    <property type="project" value="TreeGrafter"/>
</dbReference>
<dbReference type="GO" id="GO:0015629">
    <property type="term" value="C:actin cytoskeleton"/>
    <property type="evidence" value="ECO:0007669"/>
    <property type="project" value="TreeGrafter"/>
</dbReference>
<dbReference type="PANTHER" id="PTHR14938">
    <property type="entry name" value="HCLS1-ASSOCIATED PROTEIN X-1"/>
    <property type="match status" value="1"/>
</dbReference>